<dbReference type="NCBIfam" id="NF033559">
    <property type="entry name" value="transpos_IS1634"/>
    <property type="match status" value="1"/>
</dbReference>
<dbReference type="Pfam" id="PF01609">
    <property type="entry name" value="DDE_Tnp_1"/>
    <property type="match status" value="1"/>
</dbReference>
<evidence type="ECO:0000259" key="1">
    <source>
        <dbReference type="Pfam" id="PF01609"/>
    </source>
</evidence>
<accession>X0SXY8</accession>
<feature type="non-terminal residue" evidence="2">
    <location>
        <position position="432"/>
    </location>
</feature>
<dbReference type="PANTHER" id="PTHR34614">
    <property type="match status" value="1"/>
</dbReference>
<dbReference type="GO" id="GO:0006313">
    <property type="term" value="P:DNA transposition"/>
    <property type="evidence" value="ECO:0007669"/>
    <property type="project" value="InterPro"/>
</dbReference>
<name>X0SXY8_9ZZZZ</name>
<protein>
    <recommendedName>
        <fullName evidence="1">Transposase IS4-like domain-containing protein</fullName>
    </recommendedName>
</protein>
<evidence type="ECO:0000313" key="2">
    <source>
        <dbReference type="EMBL" id="GAF80797.1"/>
    </source>
</evidence>
<organism evidence="2">
    <name type="scientific">marine sediment metagenome</name>
    <dbReference type="NCBI Taxonomy" id="412755"/>
    <lineage>
        <taxon>unclassified sequences</taxon>
        <taxon>metagenomes</taxon>
        <taxon>ecological metagenomes</taxon>
    </lineage>
</organism>
<sequence length="432" mass="49167">MYDRGVYGRATTMFVRVKPAGKYRYLQIAENYREGKKVKQKILCTLGRLEELTNSGKLDGLAESLLRFSEKLTVLNLHKQGTLQAGKDLSIGPALVFGRLWRELGIAEVIRTVCADRRFGFELERAVFLTVLHRLMDPGSDRAAEKWKRDFRIEGAKDIELHQLYRAMGWLGEPTGLPSSRATPGLGARITKDRIEELLFSRRRDLFSSLSVLFFDTTSIYFEGEGGESLGERGKSKDNRPDLKQMIVGAALDERGRPVACEMFPGNATDVKLFFPTIKSLQGRFEAGSFCVVADRGMISRRTMEALEAPGSGIQYIFGCRMRMQKEVRDEVLNRDIDTVQDVLFERKGSEEPLRLQVREVRIEDRRYIVCFNPEQAKKDAADRQAIAESLKEKLKQGDKALVGNKGYRKYLKREGEQPAFSIDERKLEEES</sequence>
<gene>
    <name evidence="2" type="ORF">S01H1_09001</name>
</gene>
<dbReference type="EMBL" id="BARS01004607">
    <property type="protein sequence ID" value="GAF80797.1"/>
    <property type="molecule type" value="Genomic_DNA"/>
</dbReference>
<feature type="domain" description="Transposase IS4-like" evidence="1">
    <location>
        <begin position="210"/>
        <end position="333"/>
    </location>
</feature>
<dbReference type="GO" id="GO:0003677">
    <property type="term" value="F:DNA binding"/>
    <property type="evidence" value="ECO:0007669"/>
    <property type="project" value="InterPro"/>
</dbReference>
<dbReference type="InterPro" id="IPR047654">
    <property type="entry name" value="IS1634_transpos"/>
</dbReference>
<dbReference type="InterPro" id="IPR002559">
    <property type="entry name" value="Transposase_11"/>
</dbReference>
<dbReference type="AlphaFoldDB" id="X0SXY8"/>
<proteinExistence type="predicted"/>
<dbReference type="PANTHER" id="PTHR34614:SF2">
    <property type="entry name" value="TRANSPOSASE IS4-LIKE DOMAIN-CONTAINING PROTEIN"/>
    <property type="match status" value="1"/>
</dbReference>
<reference evidence="2" key="1">
    <citation type="journal article" date="2014" name="Front. Microbiol.">
        <title>High frequency of phylogenetically diverse reductive dehalogenase-homologous genes in deep subseafloor sedimentary metagenomes.</title>
        <authorList>
            <person name="Kawai M."/>
            <person name="Futagami T."/>
            <person name="Toyoda A."/>
            <person name="Takaki Y."/>
            <person name="Nishi S."/>
            <person name="Hori S."/>
            <person name="Arai W."/>
            <person name="Tsubouchi T."/>
            <person name="Morono Y."/>
            <person name="Uchiyama I."/>
            <person name="Ito T."/>
            <person name="Fujiyama A."/>
            <person name="Inagaki F."/>
            <person name="Takami H."/>
        </authorList>
    </citation>
    <scope>NUCLEOTIDE SEQUENCE</scope>
    <source>
        <strain evidence="2">Expedition CK06-06</strain>
    </source>
</reference>
<comment type="caution">
    <text evidence="2">The sequence shown here is derived from an EMBL/GenBank/DDBJ whole genome shotgun (WGS) entry which is preliminary data.</text>
</comment>
<dbReference type="GO" id="GO:0004803">
    <property type="term" value="F:transposase activity"/>
    <property type="evidence" value="ECO:0007669"/>
    <property type="project" value="InterPro"/>
</dbReference>